<comment type="caution">
    <text evidence="1">The sequence shown here is derived from an EMBL/GenBank/DDBJ whole genome shotgun (WGS) entry which is preliminary data.</text>
</comment>
<protein>
    <submittedName>
        <fullName evidence="1">Uncharacterized protein</fullName>
    </submittedName>
</protein>
<gene>
    <name evidence="1" type="ORF">LTR37_000750</name>
</gene>
<dbReference type="EMBL" id="JAUTXU010000003">
    <property type="protein sequence ID" value="KAK3725239.1"/>
    <property type="molecule type" value="Genomic_DNA"/>
</dbReference>
<name>A0ACC3NXV1_9PEZI</name>
<dbReference type="Proteomes" id="UP001281147">
    <property type="component" value="Unassembled WGS sequence"/>
</dbReference>
<proteinExistence type="predicted"/>
<reference evidence="1" key="1">
    <citation type="submission" date="2023-07" db="EMBL/GenBank/DDBJ databases">
        <title>Black Yeasts Isolated from many extreme environments.</title>
        <authorList>
            <person name="Coleine C."/>
            <person name="Stajich J.E."/>
            <person name="Selbmann L."/>
        </authorList>
    </citation>
    <scope>NUCLEOTIDE SEQUENCE</scope>
    <source>
        <strain evidence="1">CCFEE 5714</strain>
    </source>
</reference>
<keyword evidence="2" id="KW-1185">Reference proteome</keyword>
<evidence type="ECO:0000313" key="2">
    <source>
        <dbReference type="Proteomes" id="UP001281147"/>
    </source>
</evidence>
<evidence type="ECO:0000313" key="1">
    <source>
        <dbReference type="EMBL" id="KAK3725239.1"/>
    </source>
</evidence>
<organism evidence="1 2">
    <name type="scientific">Vermiconidia calcicola</name>
    <dbReference type="NCBI Taxonomy" id="1690605"/>
    <lineage>
        <taxon>Eukaryota</taxon>
        <taxon>Fungi</taxon>
        <taxon>Dikarya</taxon>
        <taxon>Ascomycota</taxon>
        <taxon>Pezizomycotina</taxon>
        <taxon>Dothideomycetes</taxon>
        <taxon>Dothideomycetidae</taxon>
        <taxon>Mycosphaerellales</taxon>
        <taxon>Extremaceae</taxon>
        <taxon>Vermiconidia</taxon>
    </lineage>
</organism>
<accession>A0ACC3NXV1</accession>
<sequence length="396" mass="43512">MKRPFMLVQARDTACDIANGTEGLETTFISTSIFYRAINTRNQRMQGPFMMPPRIRVPTKQLLSNPATRTTGYICWQCRHASLATATTPAPPIEQTVSAAQPIARYPRTQPPSHKSPEFRKSQLHRQYQSLLRSSPLIVIFQHNNLKATEWMGIRRELTNALKKVDDELAKAGNEAYVGSGMKMQVVQTGIFAAALRVVEFWNPNFESPTPPVHPIDPQVASSESIAETKGEKDDSMFMHGLSEQAWTVAKKNKKLKHGLEPVLSGPLAVLTFPSVSPQHLKAALSILSPGPDFPAPRRRVNPGYHEPAVQAGLNKLMLLAARVDGKVFDMEGARWVGGIEGGIGGLRGQLVAMLQGIGAGITNTLEAASRSLYVTVERRRSMLEEEEKGKEGGSQ</sequence>